<organism evidence="1 2">
    <name type="scientific">Caldovatus aquaticus</name>
    <dbReference type="NCBI Taxonomy" id="2865671"/>
    <lineage>
        <taxon>Bacteria</taxon>
        <taxon>Pseudomonadati</taxon>
        <taxon>Pseudomonadota</taxon>
        <taxon>Alphaproteobacteria</taxon>
        <taxon>Acetobacterales</taxon>
        <taxon>Roseomonadaceae</taxon>
        <taxon>Caldovatus</taxon>
    </lineage>
</organism>
<evidence type="ECO:0000313" key="2">
    <source>
        <dbReference type="Proteomes" id="UP001519924"/>
    </source>
</evidence>
<sequence>MASCKLCGATPETAPFYTSVTSRCAACHKQAMQRRRAENLDGHRERDRMRYPREREKRLAAYAAYRQTPKGRAAAQRAKVRYEERHPEKRAAHIALGNALRDGRVMRPKACEQCGASGRLHGHHDDYTRPLDVRWLCVACHEGEHHSESEVQHEHPF</sequence>
<keyword evidence="2" id="KW-1185">Reference proteome</keyword>
<evidence type="ECO:0008006" key="3">
    <source>
        <dbReference type="Google" id="ProtNLM"/>
    </source>
</evidence>
<gene>
    <name evidence="1" type="ORF">K1J50_02320</name>
</gene>
<reference evidence="1 2" key="1">
    <citation type="submission" date="2021-08" db="EMBL/GenBank/DDBJ databases">
        <title>Caldovatus sediminis gen. nov., sp. nov., a moderately thermophilic bacterium isolated from a hot spring.</title>
        <authorList>
            <person name="Hu C.-J."/>
            <person name="Li W.-J."/>
            <person name="Xian W.-D."/>
        </authorList>
    </citation>
    <scope>NUCLEOTIDE SEQUENCE [LARGE SCALE GENOMIC DNA]</scope>
    <source>
        <strain evidence="1 2">SYSU G05006</strain>
    </source>
</reference>
<accession>A0ABS7EY95</accession>
<dbReference type="EMBL" id="JAHZUY010000003">
    <property type="protein sequence ID" value="MBW8268314.1"/>
    <property type="molecule type" value="Genomic_DNA"/>
</dbReference>
<evidence type="ECO:0000313" key="1">
    <source>
        <dbReference type="EMBL" id="MBW8268314.1"/>
    </source>
</evidence>
<dbReference type="Proteomes" id="UP001519924">
    <property type="component" value="Unassembled WGS sequence"/>
</dbReference>
<proteinExistence type="predicted"/>
<dbReference type="RefSeq" id="WP_220115821.1">
    <property type="nucleotide sequence ID" value="NZ_JAHZUY010000003.1"/>
</dbReference>
<name>A0ABS7EY95_9PROT</name>
<protein>
    <recommendedName>
        <fullName evidence="3">HNH endonuclease</fullName>
    </recommendedName>
</protein>
<comment type="caution">
    <text evidence="1">The sequence shown here is derived from an EMBL/GenBank/DDBJ whole genome shotgun (WGS) entry which is preliminary data.</text>
</comment>